<feature type="region of interest" description="Disordered" evidence="1">
    <location>
        <begin position="114"/>
        <end position="141"/>
    </location>
</feature>
<organism evidence="2 3">
    <name type="scientific">Didymodactylos carnosus</name>
    <dbReference type="NCBI Taxonomy" id="1234261"/>
    <lineage>
        <taxon>Eukaryota</taxon>
        <taxon>Metazoa</taxon>
        <taxon>Spiralia</taxon>
        <taxon>Gnathifera</taxon>
        <taxon>Rotifera</taxon>
        <taxon>Eurotatoria</taxon>
        <taxon>Bdelloidea</taxon>
        <taxon>Philodinida</taxon>
        <taxon>Philodinidae</taxon>
        <taxon>Didymodactylos</taxon>
    </lineage>
</organism>
<proteinExistence type="predicted"/>
<dbReference type="EMBL" id="CAJOBA010041528">
    <property type="protein sequence ID" value="CAF4115880.1"/>
    <property type="molecule type" value="Genomic_DNA"/>
</dbReference>
<reference evidence="2" key="1">
    <citation type="submission" date="2021-02" db="EMBL/GenBank/DDBJ databases">
        <authorList>
            <person name="Nowell W R."/>
        </authorList>
    </citation>
    <scope>NUCLEOTIDE SEQUENCE</scope>
</reference>
<dbReference type="Proteomes" id="UP000682733">
    <property type="component" value="Unassembled WGS sequence"/>
</dbReference>
<name>A0A8S2QNH6_9BILA</name>
<protein>
    <submittedName>
        <fullName evidence="2">Uncharacterized protein</fullName>
    </submittedName>
</protein>
<comment type="caution">
    <text evidence="2">The sequence shown here is derived from an EMBL/GenBank/DDBJ whole genome shotgun (WGS) entry which is preliminary data.</text>
</comment>
<gene>
    <name evidence="2" type="ORF">TMI583_LOCUS29632</name>
</gene>
<feature type="compositionally biased region" description="Acidic residues" evidence="1">
    <location>
        <begin position="17"/>
        <end position="47"/>
    </location>
</feature>
<feature type="region of interest" description="Disordered" evidence="1">
    <location>
        <begin position="1"/>
        <end position="78"/>
    </location>
</feature>
<evidence type="ECO:0000313" key="3">
    <source>
        <dbReference type="Proteomes" id="UP000682733"/>
    </source>
</evidence>
<feature type="non-terminal residue" evidence="2">
    <location>
        <position position="1"/>
    </location>
</feature>
<accession>A0A8S2QNH6</accession>
<evidence type="ECO:0000256" key="1">
    <source>
        <dbReference type="SAM" id="MobiDB-lite"/>
    </source>
</evidence>
<sequence length="237" mass="27288">SYSQCNAMYEQMIKQDGEDEQQGDEQEILENEYGDSNDENLSNDEDDGSKSPTQKRKRALATTDNDDGDSGEDNAPPIQAITSLRNTSKQLYHVACSTYLEYFLLAEGRCPDDKTDKENEAPAYDGENRPFEPSYRDKTETFPDEVKYNGEDLLLTRGRDIYDFSRLTVQKLYRAKELNDSILPPGAAHLVRASLDGKRFEKFHDAVRAKYCISSLLYDQCYSKLIRRRNHRKSFFL</sequence>
<dbReference type="AlphaFoldDB" id="A0A8S2QNH6"/>
<evidence type="ECO:0000313" key="2">
    <source>
        <dbReference type="EMBL" id="CAF4115880.1"/>
    </source>
</evidence>